<organism evidence="1 2">
    <name type="scientific">Aliikangiella maris</name>
    <dbReference type="NCBI Taxonomy" id="3162458"/>
    <lineage>
        <taxon>Bacteria</taxon>
        <taxon>Pseudomonadati</taxon>
        <taxon>Pseudomonadota</taxon>
        <taxon>Gammaproteobacteria</taxon>
        <taxon>Oceanospirillales</taxon>
        <taxon>Pleioneaceae</taxon>
        <taxon>Aliikangiella</taxon>
    </lineage>
</organism>
<proteinExistence type="predicted"/>
<accession>A0ABV2BYA2</accession>
<sequence length="82" mass="8732">MEIGNILNIGVQGFQDATNRAAEAAQQIASQSVENSTEESVQTEDLTTSLIELQRAENDARANVKVVETASDLVGTLLDVKA</sequence>
<dbReference type="Proteomes" id="UP001548189">
    <property type="component" value="Unassembled WGS sequence"/>
</dbReference>
<dbReference type="RefSeq" id="WP_353897481.1">
    <property type="nucleotide sequence ID" value="NZ_JBEVCJ010000030.1"/>
</dbReference>
<reference evidence="1 2" key="1">
    <citation type="submission" date="2024-06" db="EMBL/GenBank/DDBJ databases">
        <authorList>
            <person name="Li F."/>
        </authorList>
    </citation>
    <scope>NUCLEOTIDE SEQUENCE [LARGE SCALE GENOMIC DNA]</scope>
    <source>
        <strain evidence="1 2">GXAS 311</strain>
    </source>
</reference>
<evidence type="ECO:0000313" key="1">
    <source>
        <dbReference type="EMBL" id="MET1256901.1"/>
    </source>
</evidence>
<name>A0ABV2BYA2_9GAMM</name>
<dbReference type="EMBL" id="JBEVCJ010000030">
    <property type="protein sequence ID" value="MET1256901.1"/>
    <property type="molecule type" value="Genomic_DNA"/>
</dbReference>
<comment type="caution">
    <text evidence="1">The sequence shown here is derived from an EMBL/GenBank/DDBJ whole genome shotgun (WGS) entry which is preliminary data.</text>
</comment>
<protein>
    <recommendedName>
        <fullName evidence="3">Flagellar basal-body/hook protein C-terminal domain-containing protein</fullName>
    </recommendedName>
</protein>
<gene>
    <name evidence="1" type="ORF">ABVT43_17295</name>
</gene>
<evidence type="ECO:0008006" key="3">
    <source>
        <dbReference type="Google" id="ProtNLM"/>
    </source>
</evidence>
<evidence type="ECO:0000313" key="2">
    <source>
        <dbReference type="Proteomes" id="UP001548189"/>
    </source>
</evidence>
<keyword evidence="2" id="KW-1185">Reference proteome</keyword>